<evidence type="ECO:0000256" key="1">
    <source>
        <dbReference type="SAM" id="MobiDB-lite"/>
    </source>
</evidence>
<evidence type="ECO:0000313" key="3">
    <source>
        <dbReference type="Proteomes" id="UP001558652"/>
    </source>
</evidence>
<name>A0ABD0YVU2_9HEMI</name>
<gene>
    <name evidence="2" type="ORF">AAG570_011089</name>
</gene>
<dbReference type="EMBL" id="JBFDAA010000006">
    <property type="protein sequence ID" value="KAL1131472.1"/>
    <property type="molecule type" value="Genomic_DNA"/>
</dbReference>
<organism evidence="2 3">
    <name type="scientific">Ranatra chinensis</name>
    <dbReference type="NCBI Taxonomy" id="642074"/>
    <lineage>
        <taxon>Eukaryota</taxon>
        <taxon>Metazoa</taxon>
        <taxon>Ecdysozoa</taxon>
        <taxon>Arthropoda</taxon>
        <taxon>Hexapoda</taxon>
        <taxon>Insecta</taxon>
        <taxon>Pterygota</taxon>
        <taxon>Neoptera</taxon>
        <taxon>Paraneoptera</taxon>
        <taxon>Hemiptera</taxon>
        <taxon>Heteroptera</taxon>
        <taxon>Panheteroptera</taxon>
        <taxon>Nepomorpha</taxon>
        <taxon>Nepidae</taxon>
        <taxon>Ranatrinae</taxon>
        <taxon>Ranatra</taxon>
    </lineage>
</organism>
<feature type="region of interest" description="Disordered" evidence="1">
    <location>
        <begin position="1"/>
        <end position="96"/>
    </location>
</feature>
<protein>
    <submittedName>
        <fullName evidence="2">Uncharacterized protein</fullName>
    </submittedName>
</protein>
<comment type="caution">
    <text evidence="2">The sequence shown here is derived from an EMBL/GenBank/DDBJ whole genome shotgun (WGS) entry which is preliminary data.</text>
</comment>
<sequence>MAEKKTLPLTVKTEPGTYKRLPSFRTPRDLKLSEFKQTTNSNESKPKKVYVPNLNIQRRKTEESHSPAGSNDSSKLDRGRRGEERGRGRGRRVPNLVQAGTGIFEQGLAASTKISRWSGGGSSNSSEPTYMQRPKLNLQDNVKINKEEEELVMKELMRDDFLNDPELEPDFDNCPIKLPLQECKLFLLLCNLYLLKNNLFLLKYNCCI</sequence>
<proteinExistence type="predicted"/>
<evidence type="ECO:0000313" key="2">
    <source>
        <dbReference type="EMBL" id="KAL1131472.1"/>
    </source>
</evidence>
<reference evidence="2 3" key="1">
    <citation type="submission" date="2024-07" db="EMBL/GenBank/DDBJ databases">
        <title>Chromosome-level genome assembly of the water stick insect Ranatra chinensis (Heteroptera: Nepidae).</title>
        <authorList>
            <person name="Liu X."/>
        </authorList>
    </citation>
    <scope>NUCLEOTIDE SEQUENCE [LARGE SCALE GENOMIC DNA]</scope>
    <source>
        <strain evidence="2">Cailab_2021Rc</strain>
        <tissue evidence="2">Muscle</tissue>
    </source>
</reference>
<dbReference type="AlphaFoldDB" id="A0ABD0YVU2"/>
<accession>A0ABD0YVU2</accession>
<keyword evidence="3" id="KW-1185">Reference proteome</keyword>
<feature type="compositionally biased region" description="Basic and acidic residues" evidence="1">
    <location>
        <begin position="74"/>
        <end position="87"/>
    </location>
</feature>
<dbReference type="Proteomes" id="UP001558652">
    <property type="component" value="Unassembled WGS sequence"/>
</dbReference>